<evidence type="ECO:0000313" key="4">
    <source>
        <dbReference type="Proteomes" id="UP000468766"/>
    </source>
</evidence>
<dbReference type="OrthoDB" id="5637at2"/>
<dbReference type="Gene3D" id="3.30.565.40">
    <property type="entry name" value="Fervidobacterium nodosum Rt17-B1 like"/>
    <property type="match status" value="1"/>
</dbReference>
<feature type="domain" description="DUF3298" evidence="1">
    <location>
        <begin position="162"/>
        <end position="233"/>
    </location>
</feature>
<evidence type="ECO:0000259" key="1">
    <source>
        <dbReference type="Pfam" id="PF11738"/>
    </source>
</evidence>
<gene>
    <name evidence="3" type="ORF">F9B85_05585</name>
</gene>
<dbReference type="InterPro" id="IPR037126">
    <property type="entry name" value="PdaC/RsiV-like_sf"/>
</dbReference>
<dbReference type="Pfam" id="PF16800">
    <property type="entry name" value="Endopep_inhib"/>
    <property type="match status" value="1"/>
</dbReference>
<dbReference type="Pfam" id="PF13739">
    <property type="entry name" value="PdaC"/>
    <property type="match status" value="1"/>
</dbReference>
<protein>
    <submittedName>
        <fullName evidence="3">DUF4163 domain-containing protein</fullName>
    </submittedName>
</protein>
<reference evidence="3 4" key="1">
    <citation type="submission" date="2019-10" db="EMBL/GenBank/DDBJ databases">
        <title>Whole-genome sequence of the extremophile Heliorestis acidaminivorans DSM 24790.</title>
        <authorList>
            <person name="Kyndt J.A."/>
            <person name="Meyer T.E."/>
        </authorList>
    </citation>
    <scope>NUCLEOTIDE SEQUENCE [LARGE SCALE GENOMIC DNA]</scope>
    <source>
        <strain evidence="3 4">DSM 24790</strain>
    </source>
</reference>
<name>A0A6I0F480_9FIRM</name>
<dbReference type="InterPro" id="IPR021729">
    <property type="entry name" value="DUF3298"/>
</dbReference>
<dbReference type="Gene3D" id="3.90.640.20">
    <property type="entry name" value="Heat-shock cognate protein, ATPase"/>
    <property type="match status" value="1"/>
</dbReference>
<proteinExistence type="predicted"/>
<feature type="domain" description="Deacetylase PdaC" evidence="2">
    <location>
        <begin position="55"/>
        <end position="142"/>
    </location>
</feature>
<dbReference type="EMBL" id="WBXO01000003">
    <property type="protein sequence ID" value="KAB2953382.1"/>
    <property type="molecule type" value="Genomic_DNA"/>
</dbReference>
<dbReference type="AlphaFoldDB" id="A0A6I0F480"/>
<evidence type="ECO:0000259" key="2">
    <source>
        <dbReference type="Pfam" id="PF13739"/>
    </source>
</evidence>
<sequence>MIPKSGLRRFLSILLILFTTFLVTACNSNEESPGPLEEEKSEILQSGSITVQEVKADLPQSDLTYPQVTGFSDQALEERINKILKNEAFSYREKTLKEATELELDGEKMSFYGDFEVAYNQSGLLSIAMPQGSYFEGAAHPNNYLSAITVDVKEGKIVYLPELFTEKTDLKALLDPLMEAQIKARNLTLLADFAGLEEAQEYYLGPAHLIIYYQTYAYTPHAYGPLKLAIPYQQVAEHLDPRWGLLERATNMPTDEEVRNLLLEAHKKYLYLARGGAVTGDFENFTYEGMDYRYLQGDIATRQGLLAYLSPIFTATAIEQSLQNMAIIEHEGRMAQPNADGGSMLNWEKLTLQLIDEGEKKRVYEIFIPHDTSPDDSETWRCVIVQDQDGTWKTIETVDSFM</sequence>
<comment type="caution">
    <text evidence="3">The sequence shown here is derived from an EMBL/GenBank/DDBJ whole genome shotgun (WGS) entry which is preliminary data.</text>
</comment>
<dbReference type="RefSeq" id="WP_151619382.1">
    <property type="nucleotide sequence ID" value="NZ_WBXO01000003.1"/>
</dbReference>
<dbReference type="Proteomes" id="UP000468766">
    <property type="component" value="Unassembled WGS sequence"/>
</dbReference>
<dbReference type="InterPro" id="IPR025303">
    <property type="entry name" value="PdaC"/>
</dbReference>
<organism evidence="3 4">
    <name type="scientific">Heliorestis acidaminivorans</name>
    <dbReference type="NCBI Taxonomy" id="553427"/>
    <lineage>
        <taxon>Bacteria</taxon>
        <taxon>Bacillati</taxon>
        <taxon>Bacillota</taxon>
        <taxon>Clostridia</taxon>
        <taxon>Eubacteriales</taxon>
        <taxon>Heliobacteriaceae</taxon>
        <taxon>Heliorestis</taxon>
    </lineage>
</organism>
<dbReference type="InterPro" id="IPR053749">
    <property type="entry name" value="TA_system-associated_sf"/>
</dbReference>
<dbReference type="InterPro" id="IPR031841">
    <property type="entry name" value="Endopep_inhib"/>
</dbReference>
<dbReference type="Pfam" id="PF11738">
    <property type="entry name" value="DUF3298"/>
    <property type="match status" value="1"/>
</dbReference>
<dbReference type="PROSITE" id="PS51257">
    <property type="entry name" value="PROKAR_LIPOPROTEIN"/>
    <property type="match status" value="1"/>
</dbReference>
<accession>A0A6I0F480</accession>
<dbReference type="Gene3D" id="3.10.450.420">
    <property type="match status" value="1"/>
</dbReference>
<evidence type="ECO:0000313" key="3">
    <source>
        <dbReference type="EMBL" id="KAB2953382.1"/>
    </source>
</evidence>
<keyword evidence="4" id="KW-1185">Reference proteome</keyword>